<dbReference type="PROSITE" id="PS00086">
    <property type="entry name" value="CYTOCHROME_P450"/>
    <property type="match status" value="1"/>
</dbReference>
<keyword evidence="6" id="KW-0503">Monooxygenase</keyword>
<dbReference type="InterPro" id="IPR002401">
    <property type="entry name" value="Cyt_P450_E_grp-I"/>
</dbReference>
<dbReference type="EMBL" id="SPLM01000037">
    <property type="protein sequence ID" value="TMW65585.1"/>
    <property type="molecule type" value="Genomic_DNA"/>
</dbReference>
<dbReference type="InterPro" id="IPR036396">
    <property type="entry name" value="Cyt_P450_sf"/>
</dbReference>
<sequence>MLVLKPFLEGDALSTNALVLGGALAVLLLVRMSSSRPKKVFVDKEGNVIKLRKIHVPKNTLPVLGNLLEVAKNGHRVHDYFTEQCFEFNNEPWTMRIPGQPEMLMVSTPELVEELTTTQFDNFPKGEYLINLIEDLLGNGLISSDGERWYHQRKTAVKFFSAKSLRAFMMQSMKKNMQQMYAYLDDAIEKEKTIDLQKLLHQFTLQTFTEMGLGVELDWIGSEDPHPFERAADEAPPIIARRSRVPPFVWKLERWFGIGPEGELRRSMDILRGWMGDIIQQSLDNLAKKKAEGKEKVKTDDDGEEIKSVMELFADSSRDDVLGLRSEDLVDFIQTFVLAARDTTAVTLSWMYYALRDHPEVEKKLYEEITTKLPQFVGDKDAYLTTDHVRSLTYLEAVIRETIRLYPAAPMTHKEAAQDTVIGGDIFVKKGQGVGLLAYAMARSTSIWGCDATEFKPERWIDPITGEVTPVSSNKWFSFHSGPRVCIGMNLALMELRVLTANLLLRYHFEVDPTHPGMYEPALALPIKDPLLTKVHRAPRL</sequence>
<dbReference type="PANTHER" id="PTHR24296">
    <property type="entry name" value="CYTOCHROME P450"/>
    <property type="match status" value="1"/>
</dbReference>
<feature type="binding site" description="axial binding residue" evidence="5">
    <location>
        <position position="486"/>
    </location>
    <ligand>
        <name>heme</name>
        <dbReference type="ChEBI" id="CHEBI:30413"/>
    </ligand>
    <ligandPart>
        <name>Fe</name>
        <dbReference type="ChEBI" id="CHEBI:18248"/>
    </ligandPart>
</feature>
<protein>
    <recommendedName>
        <fullName evidence="9">Cytochrome P450</fullName>
    </recommendedName>
</protein>
<dbReference type="Proteomes" id="UP000794436">
    <property type="component" value="Unassembled WGS sequence"/>
</dbReference>
<dbReference type="GO" id="GO:0006629">
    <property type="term" value="P:lipid metabolic process"/>
    <property type="evidence" value="ECO:0007669"/>
    <property type="project" value="UniProtKB-ARBA"/>
</dbReference>
<keyword evidence="8" id="KW-1185">Reference proteome</keyword>
<accession>A0A8K1CN10</accession>
<keyword evidence="4 5" id="KW-0408">Iron</keyword>
<evidence type="ECO:0000256" key="5">
    <source>
        <dbReference type="PIRSR" id="PIRSR602401-1"/>
    </source>
</evidence>
<dbReference type="Pfam" id="PF00067">
    <property type="entry name" value="p450"/>
    <property type="match status" value="1"/>
</dbReference>
<gene>
    <name evidence="7" type="ORF">Poli38472_008227</name>
</gene>
<dbReference type="Gene3D" id="1.10.630.10">
    <property type="entry name" value="Cytochrome P450"/>
    <property type="match status" value="1"/>
</dbReference>
<keyword evidence="5 6" id="KW-0349">Heme</keyword>
<evidence type="ECO:0000256" key="6">
    <source>
        <dbReference type="RuleBase" id="RU000461"/>
    </source>
</evidence>
<comment type="cofactor">
    <cofactor evidence="5">
        <name>heme</name>
        <dbReference type="ChEBI" id="CHEBI:30413"/>
    </cofactor>
</comment>
<comment type="caution">
    <text evidence="7">The sequence shown here is derived from an EMBL/GenBank/DDBJ whole genome shotgun (WGS) entry which is preliminary data.</text>
</comment>
<dbReference type="GO" id="GO:0005506">
    <property type="term" value="F:iron ion binding"/>
    <property type="evidence" value="ECO:0007669"/>
    <property type="project" value="InterPro"/>
</dbReference>
<dbReference type="SUPFAM" id="SSF48264">
    <property type="entry name" value="Cytochrome P450"/>
    <property type="match status" value="1"/>
</dbReference>
<dbReference type="PRINTS" id="PR00385">
    <property type="entry name" value="P450"/>
</dbReference>
<reference evidence="7" key="1">
    <citation type="submission" date="2019-03" db="EMBL/GenBank/DDBJ databases">
        <title>Long read genome sequence of the mycoparasitic Pythium oligandrum ATCC 38472 isolated from sugarbeet rhizosphere.</title>
        <authorList>
            <person name="Gaulin E."/>
        </authorList>
    </citation>
    <scope>NUCLEOTIDE SEQUENCE</scope>
    <source>
        <strain evidence="7">ATCC 38472_TT</strain>
    </source>
</reference>
<keyword evidence="3 6" id="KW-0560">Oxidoreductase</keyword>
<dbReference type="GO" id="GO:0020037">
    <property type="term" value="F:heme binding"/>
    <property type="evidence" value="ECO:0007669"/>
    <property type="project" value="InterPro"/>
</dbReference>
<dbReference type="GO" id="GO:0016705">
    <property type="term" value="F:oxidoreductase activity, acting on paired donors, with incorporation or reduction of molecular oxygen"/>
    <property type="evidence" value="ECO:0007669"/>
    <property type="project" value="InterPro"/>
</dbReference>
<evidence type="ECO:0000256" key="3">
    <source>
        <dbReference type="ARBA" id="ARBA00023002"/>
    </source>
</evidence>
<evidence type="ECO:0000256" key="4">
    <source>
        <dbReference type="ARBA" id="ARBA00023004"/>
    </source>
</evidence>
<name>A0A8K1CN10_PYTOL</name>
<evidence type="ECO:0000256" key="1">
    <source>
        <dbReference type="ARBA" id="ARBA00010617"/>
    </source>
</evidence>
<evidence type="ECO:0000313" key="8">
    <source>
        <dbReference type="Proteomes" id="UP000794436"/>
    </source>
</evidence>
<evidence type="ECO:0008006" key="9">
    <source>
        <dbReference type="Google" id="ProtNLM"/>
    </source>
</evidence>
<dbReference type="PRINTS" id="PR00463">
    <property type="entry name" value="EP450I"/>
</dbReference>
<proteinExistence type="inferred from homology"/>
<keyword evidence="2 5" id="KW-0479">Metal-binding</keyword>
<dbReference type="GO" id="GO:0004497">
    <property type="term" value="F:monooxygenase activity"/>
    <property type="evidence" value="ECO:0007669"/>
    <property type="project" value="UniProtKB-KW"/>
</dbReference>
<dbReference type="InterPro" id="IPR001128">
    <property type="entry name" value="Cyt_P450"/>
</dbReference>
<evidence type="ECO:0000256" key="2">
    <source>
        <dbReference type="ARBA" id="ARBA00022723"/>
    </source>
</evidence>
<organism evidence="7 8">
    <name type="scientific">Pythium oligandrum</name>
    <name type="common">Mycoparasitic fungus</name>
    <dbReference type="NCBI Taxonomy" id="41045"/>
    <lineage>
        <taxon>Eukaryota</taxon>
        <taxon>Sar</taxon>
        <taxon>Stramenopiles</taxon>
        <taxon>Oomycota</taxon>
        <taxon>Peronosporomycetes</taxon>
        <taxon>Pythiales</taxon>
        <taxon>Pythiaceae</taxon>
        <taxon>Pythium</taxon>
    </lineage>
</organism>
<evidence type="ECO:0000313" key="7">
    <source>
        <dbReference type="EMBL" id="TMW65585.1"/>
    </source>
</evidence>
<dbReference type="AlphaFoldDB" id="A0A8K1CN10"/>
<dbReference type="OrthoDB" id="155724at2759"/>
<dbReference type="InterPro" id="IPR017972">
    <property type="entry name" value="Cyt_P450_CS"/>
</dbReference>
<comment type="similarity">
    <text evidence="1 6">Belongs to the cytochrome P450 family.</text>
</comment>